<gene>
    <name evidence="1" type="ORF">ISF26_09010</name>
</gene>
<evidence type="ECO:0000313" key="2">
    <source>
        <dbReference type="Proteomes" id="UP001054846"/>
    </source>
</evidence>
<dbReference type="EMBL" id="CP063845">
    <property type="protein sequence ID" value="UFP96329.1"/>
    <property type="molecule type" value="Genomic_DNA"/>
</dbReference>
<proteinExistence type="predicted"/>
<dbReference type="PANTHER" id="PTHR10000:SF8">
    <property type="entry name" value="HAD SUPERFAMILY HYDROLASE-LIKE, TYPE 3"/>
    <property type="match status" value="1"/>
</dbReference>
<dbReference type="Gene3D" id="3.30.1240.10">
    <property type="match status" value="1"/>
</dbReference>
<evidence type="ECO:0000313" key="1">
    <source>
        <dbReference type="EMBL" id="UFP96329.1"/>
    </source>
</evidence>
<dbReference type="Proteomes" id="UP001054846">
    <property type="component" value="Chromosome"/>
</dbReference>
<sequence length="286" mass="30333">MRTVAFCPDRLRALAAGRHFGLAAFDLDGTLLDTHHRLTPATVRAVRRVEASGVRVLLATARTVGAIRPYLELLATPGLVVAHNGALVCDTATGAIPFRCAVDRQVALAAVQTALAGGLAVHFNGDERVYAFAPHPLSRSYGQELGITLDYPEAGCAPPEDPVSVLVIGEFAPLDALRTQLACAFAERFAAVLAPWKERIWRLQLRAPATSKGAAVFAVARTLGIIPTEVLAFGDNLNDSELIAGCGLGIAMGNAVLELQELADFVTLDNAREGVARALEVLFPKH</sequence>
<keyword evidence="1" id="KW-0378">Hydrolase</keyword>
<dbReference type="GO" id="GO:0016787">
    <property type="term" value="F:hydrolase activity"/>
    <property type="evidence" value="ECO:0007669"/>
    <property type="project" value="UniProtKB-KW"/>
</dbReference>
<name>A0ABY3PS33_9CYAN</name>
<dbReference type="RefSeq" id="WP_230843574.1">
    <property type="nucleotide sequence ID" value="NZ_CP063845.1"/>
</dbReference>
<accession>A0ABY3PS33</accession>
<dbReference type="PANTHER" id="PTHR10000">
    <property type="entry name" value="PHOSPHOSERINE PHOSPHATASE"/>
    <property type="match status" value="1"/>
</dbReference>
<dbReference type="Gene3D" id="3.40.50.1000">
    <property type="entry name" value="HAD superfamily/HAD-like"/>
    <property type="match status" value="1"/>
</dbReference>
<dbReference type="NCBIfam" id="TIGR01484">
    <property type="entry name" value="HAD-SF-IIB"/>
    <property type="match status" value="1"/>
</dbReference>
<dbReference type="SUPFAM" id="SSF56784">
    <property type="entry name" value="HAD-like"/>
    <property type="match status" value="1"/>
</dbReference>
<protein>
    <submittedName>
        <fullName evidence="1">HAD-IIB family hydrolase</fullName>
    </submittedName>
</protein>
<keyword evidence="2" id="KW-1185">Reference proteome</keyword>
<dbReference type="InterPro" id="IPR036412">
    <property type="entry name" value="HAD-like_sf"/>
</dbReference>
<dbReference type="InterPro" id="IPR023214">
    <property type="entry name" value="HAD_sf"/>
</dbReference>
<reference evidence="1 2" key="1">
    <citation type="journal article" date="2021" name="Genome Biol. Evol.">
        <title>Complete Genome Sequencing of a Novel Gloeobacter Species from a Waterfall Cave in Mexico.</title>
        <authorList>
            <person name="Saw J.H."/>
            <person name="Cardona T."/>
            <person name="Montejano G."/>
        </authorList>
    </citation>
    <scope>NUCLEOTIDE SEQUENCE [LARGE SCALE GENOMIC DNA]</scope>
    <source>
        <strain evidence="1">MG652769</strain>
    </source>
</reference>
<dbReference type="InterPro" id="IPR006379">
    <property type="entry name" value="HAD-SF_hydro_IIB"/>
</dbReference>
<dbReference type="Pfam" id="PF08282">
    <property type="entry name" value="Hydrolase_3"/>
    <property type="match status" value="1"/>
</dbReference>
<organism evidence="1 2">
    <name type="scientific">Gloeobacter morelensis MG652769</name>
    <dbReference type="NCBI Taxonomy" id="2781736"/>
    <lineage>
        <taxon>Bacteria</taxon>
        <taxon>Bacillati</taxon>
        <taxon>Cyanobacteriota</taxon>
        <taxon>Cyanophyceae</taxon>
        <taxon>Gloeobacterales</taxon>
        <taxon>Gloeobacteraceae</taxon>
        <taxon>Gloeobacter</taxon>
        <taxon>Gloeobacter morelensis</taxon>
    </lineage>
</organism>